<feature type="transmembrane region" description="Helical" evidence="7">
    <location>
        <begin position="389"/>
        <end position="408"/>
    </location>
</feature>
<dbReference type="PATRIC" id="fig|931089.4.peg.408"/>
<evidence type="ECO:0000256" key="2">
    <source>
        <dbReference type="ARBA" id="ARBA00022475"/>
    </source>
</evidence>
<evidence type="ECO:0000256" key="6">
    <source>
        <dbReference type="SAM" id="MobiDB-lite"/>
    </source>
</evidence>
<dbReference type="PANTHER" id="PTHR30250">
    <property type="entry name" value="PST FAMILY PREDICTED COLANIC ACID TRANSPORTER"/>
    <property type="match status" value="1"/>
</dbReference>
<evidence type="ECO:0000313" key="8">
    <source>
        <dbReference type="EMBL" id="ALC04864.1"/>
    </source>
</evidence>
<feature type="transmembrane region" description="Helical" evidence="7">
    <location>
        <begin position="220"/>
        <end position="237"/>
    </location>
</feature>
<feature type="region of interest" description="Disordered" evidence="6">
    <location>
        <begin position="483"/>
        <end position="511"/>
    </location>
</feature>
<feature type="transmembrane region" description="Helical" evidence="7">
    <location>
        <begin position="257"/>
        <end position="278"/>
    </location>
</feature>
<dbReference type="Proteomes" id="UP000068067">
    <property type="component" value="Chromosome"/>
</dbReference>
<keyword evidence="5 7" id="KW-0472">Membrane</keyword>
<evidence type="ECO:0000313" key="9">
    <source>
        <dbReference type="Proteomes" id="UP000068067"/>
    </source>
</evidence>
<reference evidence="8 9" key="1">
    <citation type="submission" date="2014-08" db="EMBL/GenBank/DDBJ databases">
        <title>Complete genome sequence of Corynebacterium deserti GIMN1.010 (=DSM 45689), isolated from desert sand in western China.</title>
        <authorList>
            <person name="Ruckert C."/>
            <person name="Albersmeier A."/>
            <person name="Kalinowski J."/>
        </authorList>
    </citation>
    <scope>NUCLEOTIDE SEQUENCE [LARGE SCALE GENOMIC DNA]</scope>
    <source>
        <strain evidence="8 9">GIMN1.010</strain>
    </source>
</reference>
<keyword evidence="2" id="KW-1003">Cell membrane</keyword>
<feature type="transmembrane region" description="Helical" evidence="7">
    <location>
        <begin position="334"/>
        <end position="353"/>
    </location>
</feature>
<comment type="subcellular location">
    <subcellularLocation>
        <location evidence="1">Cell membrane</location>
        <topology evidence="1">Multi-pass membrane protein</topology>
    </subcellularLocation>
</comment>
<dbReference type="GO" id="GO:0005886">
    <property type="term" value="C:plasma membrane"/>
    <property type="evidence" value="ECO:0007669"/>
    <property type="project" value="UniProtKB-SubCell"/>
</dbReference>
<dbReference type="InterPro" id="IPR050833">
    <property type="entry name" value="Poly_Biosynth_Transport"/>
</dbReference>
<evidence type="ECO:0000256" key="4">
    <source>
        <dbReference type="ARBA" id="ARBA00022989"/>
    </source>
</evidence>
<evidence type="ECO:0000256" key="3">
    <source>
        <dbReference type="ARBA" id="ARBA00022692"/>
    </source>
</evidence>
<keyword evidence="9" id="KW-1185">Reference proteome</keyword>
<feature type="transmembrane region" description="Helical" evidence="7">
    <location>
        <begin position="21"/>
        <end position="43"/>
    </location>
</feature>
<feature type="transmembrane region" description="Helical" evidence="7">
    <location>
        <begin position="152"/>
        <end position="173"/>
    </location>
</feature>
<evidence type="ECO:0000256" key="1">
    <source>
        <dbReference type="ARBA" id="ARBA00004651"/>
    </source>
</evidence>
<gene>
    <name evidence="8" type="ORF">CDES_02010</name>
</gene>
<accession>A0A0M4CHR5</accession>
<dbReference type="PANTHER" id="PTHR30250:SF11">
    <property type="entry name" value="O-ANTIGEN TRANSPORTER-RELATED"/>
    <property type="match status" value="1"/>
</dbReference>
<dbReference type="AlphaFoldDB" id="A0A0M4CHR5"/>
<dbReference type="OrthoDB" id="103403at2"/>
<keyword evidence="4 7" id="KW-1133">Transmembrane helix</keyword>
<feature type="transmembrane region" description="Helical" evidence="7">
    <location>
        <begin position="365"/>
        <end position="383"/>
    </location>
</feature>
<dbReference type="RefSeq" id="WP_053544019.1">
    <property type="nucleotide sequence ID" value="NZ_CP009220.1"/>
</dbReference>
<evidence type="ECO:0000256" key="5">
    <source>
        <dbReference type="ARBA" id="ARBA00023136"/>
    </source>
</evidence>
<dbReference type="KEGG" id="cdx:CDES_02010"/>
<keyword evidence="3 7" id="KW-0812">Transmembrane</keyword>
<dbReference type="EMBL" id="CP009220">
    <property type="protein sequence ID" value="ALC04864.1"/>
    <property type="molecule type" value="Genomic_DNA"/>
</dbReference>
<protein>
    <submittedName>
        <fullName evidence="8">Putative membrane protein</fullName>
    </submittedName>
</protein>
<organism evidence="8 9">
    <name type="scientific">Corynebacterium deserti GIMN1.010</name>
    <dbReference type="NCBI Taxonomy" id="931089"/>
    <lineage>
        <taxon>Bacteria</taxon>
        <taxon>Bacillati</taxon>
        <taxon>Actinomycetota</taxon>
        <taxon>Actinomycetes</taxon>
        <taxon>Mycobacteriales</taxon>
        <taxon>Corynebacteriaceae</taxon>
        <taxon>Corynebacterium</taxon>
    </lineage>
</organism>
<dbReference type="InterPro" id="IPR002797">
    <property type="entry name" value="Polysacc_synth"/>
</dbReference>
<feature type="transmembrane region" description="Helical" evidence="7">
    <location>
        <begin position="95"/>
        <end position="117"/>
    </location>
</feature>
<feature type="transmembrane region" description="Helical" evidence="7">
    <location>
        <begin position="298"/>
        <end position="322"/>
    </location>
</feature>
<sequence>MVTQDKKNSPTESRASKLLKNLGYFAIGGMITRLIAIFLVPFYARTLGSASYGEIELITSTVGLLFPIISFSLYEGVLRFTMSKTHSSSGIFTTALLMVTGGLVLGSVIFYHLAWVFPGIEDFSLYIILLLVLQVYRSVLSQYCRAEGKVKSFVNGGILEASVTAVVAIIGLYVFNLGIYGYISGLAIGQAVAVIFFAWRIHVWNIVRWNLVSKSLTRTLIVFCFPLMINGALWWVVNSVNRLFIAEFSDVSEVGIFGVAQKVSSLLAAAIIIFNQAWQMSANEEHESETFKKYAGSVFDGFHFLTLFSCISLSAIVVPLTVPVFGNGFVGAGPLIPFLLLSAALSGSASFMGTFHMAKMKTRNILWSSLIASGVVVGANVLLVPRFEALGAALAAVIGFSTLVAIRLVSLRKVLSWSSISKLSIGIILVIIICILTLNNMSSFSFWIAHIFSMGALVVLYWASVRNSLLLLRSRVRDRADRSGSLGRASLPAIGAPDLPDQPANNDHGVG</sequence>
<name>A0A0M4CHR5_9CORY</name>
<feature type="transmembrane region" description="Helical" evidence="7">
    <location>
        <begin position="444"/>
        <end position="465"/>
    </location>
</feature>
<feature type="transmembrane region" description="Helical" evidence="7">
    <location>
        <begin position="420"/>
        <end position="438"/>
    </location>
</feature>
<feature type="transmembrane region" description="Helical" evidence="7">
    <location>
        <begin position="123"/>
        <end position="140"/>
    </location>
</feature>
<feature type="transmembrane region" description="Helical" evidence="7">
    <location>
        <begin position="55"/>
        <end position="74"/>
    </location>
</feature>
<dbReference type="STRING" id="931089.CDES_02010"/>
<proteinExistence type="predicted"/>
<feature type="transmembrane region" description="Helical" evidence="7">
    <location>
        <begin position="179"/>
        <end position="199"/>
    </location>
</feature>
<evidence type="ECO:0000256" key="7">
    <source>
        <dbReference type="SAM" id="Phobius"/>
    </source>
</evidence>
<dbReference type="Pfam" id="PF01943">
    <property type="entry name" value="Polysacc_synt"/>
    <property type="match status" value="1"/>
</dbReference>